<dbReference type="EMBL" id="MN740010">
    <property type="protein sequence ID" value="QHT83573.1"/>
    <property type="molecule type" value="Genomic_DNA"/>
</dbReference>
<protein>
    <submittedName>
        <fullName evidence="1">Uncharacterized protein</fullName>
    </submittedName>
</protein>
<reference evidence="1" key="1">
    <citation type="journal article" date="2020" name="Nature">
        <title>Giant virus diversity and host interactions through global metagenomics.</title>
        <authorList>
            <person name="Schulz F."/>
            <person name="Roux S."/>
            <person name="Paez-Espino D."/>
            <person name="Jungbluth S."/>
            <person name="Walsh D.A."/>
            <person name="Denef V.J."/>
            <person name="McMahon K.D."/>
            <person name="Konstantinidis K.T."/>
            <person name="Eloe-Fadrosh E.A."/>
            <person name="Kyrpides N.C."/>
            <person name="Woyke T."/>
        </authorList>
    </citation>
    <scope>NUCLEOTIDE SEQUENCE</scope>
    <source>
        <strain evidence="1">GVMAG-M-3300023184-168</strain>
    </source>
</reference>
<dbReference type="AlphaFoldDB" id="A0A6C0HUM9"/>
<evidence type="ECO:0000313" key="1">
    <source>
        <dbReference type="EMBL" id="QHT83573.1"/>
    </source>
</evidence>
<sequence>MSSNLFIANIPKDFLFELLDKICIKTEKYYLFDLNAFKKMVFHEYYDDFKKKIKPYYKLSKKFYIERKLVYSSFTNIIRQICKSNNIMFTSKIKYNESIYNIDYYIYFSGNLRFP</sequence>
<accession>A0A6C0HUM9</accession>
<organism evidence="1">
    <name type="scientific">viral metagenome</name>
    <dbReference type="NCBI Taxonomy" id="1070528"/>
    <lineage>
        <taxon>unclassified sequences</taxon>
        <taxon>metagenomes</taxon>
        <taxon>organismal metagenomes</taxon>
    </lineage>
</organism>
<name>A0A6C0HUM9_9ZZZZ</name>
<proteinExistence type="predicted"/>